<dbReference type="EMBL" id="JAZHXI010000011">
    <property type="protein sequence ID" value="KAL2066043.1"/>
    <property type="molecule type" value="Genomic_DNA"/>
</dbReference>
<reference evidence="2 3" key="1">
    <citation type="journal article" date="2024" name="Commun. Biol.">
        <title>Comparative genomic analysis of thermophilic fungi reveals convergent evolutionary adaptations and gene losses.</title>
        <authorList>
            <person name="Steindorff A.S."/>
            <person name="Aguilar-Pontes M.V."/>
            <person name="Robinson A.J."/>
            <person name="Andreopoulos B."/>
            <person name="LaButti K."/>
            <person name="Kuo A."/>
            <person name="Mondo S."/>
            <person name="Riley R."/>
            <person name="Otillar R."/>
            <person name="Haridas S."/>
            <person name="Lipzen A."/>
            <person name="Grimwood J."/>
            <person name="Schmutz J."/>
            <person name="Clum A."/>
            <person name="Reid I.D."/>
            <person name="Moisan M.C."/>
            <person name="Butler G."/>
            <person name="Nguyen T.T.M."/>
            <person name="Dewar K."/>
            <person name="Conant G."/>
            <person name="Drula E."/>
            <person name="Henrissat B."/>
            <person name="Hansel C."/>
            <person name="Singer S."/>
            <person name="Hutchinson M.I."/>
            <person name="de Vries R.P."/>
            <person name="Natvig D.O."/>
            <person name="Powell A.J."/>
            <person name="Tsang A."/>
            <person name="Grigoriev I.V."/>
        </authorList>
    </citation>
    <scope>NUCLEOTIDE SEQUENCE [LARGE SCALE GENOMIC DNA]</scope>
    <source>
        <strain evidence="2 3">CBS 494.80</strain>
    </source>
</reference>
<gene>
    <name evidence="2" type="ORF">VTL71DRAFT_2114</name>
</gene>
<accession>A0ABR4C800</accession>
<keyword evidence="3" id="KW-1185">Reference proteome</keyword>
<organism evidence="2 3">
    <name type="scientific">Oculimacula yallundae</name>
    <dbReference type="NCBI Taxonomy" id="86028"/>
    <lineage>
        <taxon>Eukaryota</taxon>
        <taxon>Fungi</taxon>
        <taxon>Dikarya</taxon>
        <taxon>Ascomycota</taxon>
        <taxon>Pezizomycotina</taxon>
        <taxon>Leotiomycetes</taxon>
        <taxon>Helotiales</taxon>
        <taxon>Ploettnerulaceae</taxon>
        <taxon>Oculimacula</taxon>
    </lineage>
</organism>
<protein>
    <submittedName>
        <fullName evidence="2">Uncharacterized protein</fullName>
    </submittedName>
</protein>
<feature type="region of interest" description="Disordered" evidence="1">
    <location>
        <begin position="336"/>
        <end position="356"/>
    </location>
</feature>
<feature type="region of interest" description="Disordered" evidence="1">
    <location>
        <begin position="474"/>
        <end position="493"/>
    </location>
</feature>
<evidence type="ECO:0000313" key="2">
    <source>
        <dbReference type="EMBL" id="KAL2066043.1"/>
    </source>
</evidence>
<comment type="caution">
    <text evidence="2">The sequence shown here is derived from an EMBL/GenBank/DDBJ whole genome shotgun (WGS) entry which is preliminary data.</text>
</comment>
<evidence type="ECO:0000256" key="1">
    <source>
        <dbReference type="SAM" id="MobiDB-lite"/>
    </source>
</evidence>
<proteinExistence type="predicted"/>
<sequence length="493" mass="57079">MFVPSTSAYPYKCLLDVEVYQTPSLKSNTTSSCKSELLESDDTWQSPLTLQILYTMQVRETRHTLKLARVPRSPFIPRYVPNFAFSSIFSSRRKHFTNTLNIQHHIALEENICFATPINIVSERWLATFGRAMRKPRESLGQPGEARLTTMGILRAWMDLEKIQVQARPQDTDRQRKADAERKWWKWLFPRDDFPERSDLLRRIMSKNDVYFNSVAMKQNPHSWIAMKALQENYECLELYESYSTICKKLRAHPDYPTQVEKSDVAHMRCLLWFRNFFPGENFPNQMPKYWSESLELDFLKELQPSRYTNTEQGVPIIANARRAAEYAATRSNSLAVHSGQTPKSHHNISKKPLPIQRRSNLPPVIRQTKPQAETHTPTTTHRSPRLDIPEIQQLKKDLRTQFQAQSTSAESHIAAANQLPNPTPRNTLPWVEEGVSADNWIDSFLDSAVGQRQESAENINTLSATGAIMESRMKRSRDNLEEDTDAKRMRVD</sequence>
<name>A0ABR4C800_9HELO</name>
<evidence type="ECO:0000313" key="3">
    <source>
        <dbReference type="Proteomes" id="UP001595075"/>
    </source>
</evidence>
<dbReference type="Proteomes" id="UP001595075">
    <property type="component" value="Unassembled WGS sequence"/>
</dbReference>